<keyword evidence="3" id="KW-1185">Reference proteome</keyword>
<organism evidence="2 3">
    <name type="scientific">Dreissena polymorpha</name>
    <name type="common">Zebra mussel</name>
    <name type="synonym">Mytilus polymorpha</name>
    <dbReference type="NCBI Taxonomy" id="45954"/>
    <lineage>
        <taxon>Eukaryota</taxon>
        <taxon>Metazoa</taxon>
        <taxon>Spiralia</taxon>
        <taxon>Lophotrochozoa</taxon>
        <taxon>Mollusca</taxon>
        <taxon>Bivalvia</taxon>
        <taxon>Autobranchia</taxon>
        <taxon>Heteroconchia</taxon>
        <taxon>Euheterodonta</taxon>
        <taxon>Imparidentia</taxon>
        <taxon>Neoheterodontei</taxon>
        <taxon>Myida</taxon>
        <taxon>Dreissenoidea</taxon>
        <taxon>Dreissenidae</taxon>
        <taxon>Dreissena</taxon>
    </lineage>
</organism>
<evidence type="ECO:0000313" key="3">
    <source>
        <dbReference type="Proteomes" id="UP000828390"/>
    </source>
</evidence>
<name>A0A9D4ESD7_DREPO</name>
<feature type="region of interest" description="Disordered" evidence="1">
    <location>
        <begin position="70"/>
        <end position="97"/>
    </location>
</feature>
<reference evidence="2" key="2">
    <citation type="submission" date="2020-11" db="EMBL/GenBank/DDBJ databases">
        <authorList>
            <person name="McCartney M.A."/>
            <person name="Auch B."/>
            <person name="Kono T."/>
            <person name="Mallez S."/>
            <person name="Becker A."/>
            <person name="Gohl D.M."/>
            <person name="Silverstein K.A.T."/>
            <person name="Koren S."/>
            <person name="Bechman K.B."/>
            <person name="Herman A."/>
            <person name="Abrahante J.E."/>
            <person name="Garbe J."/>
        </authorList>
    </citation>
    <scope>NUCLEOTIDE SEQUENCE</scope>
    <source>
        <strain evidence="2">Duluth1</strain>
        <tissue evidence="2">Whole animal</tissue>
    </source>
</reference>
<feature type="region of interest" description="Disordered" evidence="1">
    <location>
        <begin position="1"/>
        <end position="49"/>
    </location>
</feature>
<proteinExistence type="predicted"/>
<reference evidence="2" key="1">
    <citation type="journal article" date="2019" name="bioRxiv">
        <title>The Genome of the Zebra Mussel, Dreissena polymorpha: A Resource for Invasive Species Research.</title>
        <authorList>
            <person name="McCartney M.A."/>
            <person name="Auch B."/>
            <person name="Kono T."/>
            <person name="Mallez S."/>
            <person name="Zhang Y."/>
            <person name="Obille A."/>
            <person name="Becker A."/>
            <person name="Abrahante J.E."/>
            <person name="Garbe J."/>
            <person name="Badalamenti J.P."/>
            <person name="Herman A."/>
            <person name="Mangelson H."/>
            <person name="Liachko I."/>
            <person name="Sullivan S."/>
            <person name="Sone E.D."/>
            <person name="Koren S."/>
            <person name="Silverstein K.A.T."/>
            <person name="Beckman K.B."/>
            <person name="Gohl D.M."/>
        </authorList>
    </citation>
    <scope>NUCLEOTIDE SEQUENCE</scope>
    <source>
        <strain evidence="2">Duluth1</strain>
        <tissue evidence="2">Whole animal</tissue>
    </source>
</reference>
<evidence type="ECO:0000313" key="2">
    <source>
        <dbReference type="EMBL" id="KAH3783611.1"/>
    </source>
</evidence>
<comment type="caution">
    <text evidence="2">The sequence shown here is derived from an EMBL/GenBank/DDBJ whole genome shotgun (WGS) entry which is preliminary data.</text>
</comment>
<evidence type="ECO:0000256" key="1">
    <source>
        <dbReference type="SAM" id="MobiDB-lite"/>
    </source>
</evidence>
<dbReference type="EMBL" id="JAIWYP010000008">
    <property type="protein sequence ID" value="KAH3783611.1"/>
    <property type="molecule type" value="Genomic_DNA"/>
</dbReference>
<accession>A0A9D4ESD7</accession>
<feature type="compositionally biased region" description="Basic and acidic residues" evidence="1">
    <location>
        <begin position="72"/>
        <end position="94"/>
    </location>
</feature>
<sequence length="247" mass="28863">MSWYGGKRPVTARERSTRGDLWGINDSHRTLPPRPTSQYGRSERPFTDVPGLERTRSYLERTDAFGQAMKNVQRDKQKRTTYDFDQDRDGRSYSRDSYTTYDTYEDRVQLVEQMQIRRSKEASKQMLFGVFSNAMAILEQFETRESPRKTLEKSFLYMPDQRGKSDEDIRSILETQILLFETQTKSCPAHVKAEVAEELRRKLLEWMAVRADKDCNIATTDGFATKMYEILATGHTTHAFHSRPRCT</sequence>
<protein>
    <submittedName>
        <fullName evidence="2">Uncharacterized protein</fullName>
    </submittedName>
</protein>
<dbReference type="Proteomes" id="UP000828390">
    <property type="component" value="Unassembled WGS sequence"/>
</dbReference>
<dbReference type="AlphaFoldDB" id="A0A9D4ESD7"/>
<gene>
    <name evidence="2" type="ORF">DPMN_161553</name>
</gene>